<keyword evidence="1" id="KW-0812">Transmembrane</keyword>
<organism evidence="2 3">
    <name type="scientific">Reticulomyxa filosa</name>
    <dbReference type="NCBI Taxonomy" id="46433"/>
    <lineage>
        <taxon>Eukaryota</taxon>
        <taxon>Sar</taxon>
        <taxon>Rhizaria</taxon>
        <taxon>Retaria</taxon>
        <taxon>Foraminifera</taxon>
        <taxon>Monothalamids</taxon>
        <taxon>Reticulomyxidae</taxon>
        <taxon>Reticulomyxa</taxon>
    </lineage>
</organism>
<sequence>MYILKISGINKWLKSHLTFILAYNSPLLNASDTASVSKGEETLSGVLSKFGWSITMIFPKVIQSELPNLVISIIDFFVNEYICFDESFEKTLHYVCNSSGVDSVGQLLTSDFGAHVYSILLHIRQRLEKELPEARDDVDEFLSVRPDFSAIRFNERVIALLHVLHVLTEELKSQHSESFLYASTLRMFVHLWCWILHKCDHIIPTAAKCMTFLKDRCHVWQSNHYLLHRSCDIAKYLLKAMENIVIFVQDCDQLKESDYQISDISHLVLAMVTYVGRVERRECLGLTHQGTTSEALDILKPIFLMMVRSSSQFIRHCVCEIDFVPISLECNKDIVAFGEEIAESFLLLQKHCNSTLVNELQKFQSFFQDIKIKSSGKMRPLIEMRLKYLLASFRQSQSVHIQQVLQTCAALVSYIVQILIKLCGKGTTQPITFFFFFFFLSSYMNTKIIEKKKKRRNNFTISRGMPVAPWIDAPIDFQ</sequence>
<keyword evidence="1" id="KW-0472">Membrane</keyword>
<comment type="caution">
    <text evidence="2">The sequence shown here is derived from an EMBL/GenBank/DDBJ whole genome shotgun (WGS) entry which is preliminary data.</text>
</comment>
<dbReference type="AlphaFoldDB" id="X6NL13"/>
<accession>X6NL13</accession>
<dbReference type="EMBL" id="ASPP01007540">
    <property type="protein sequence ID" value="ETO26970.1"/>
    <property type="molecule type" value="Genomic_DNA"/>
</dbReference>
<feature type="transmembrane region" description="Helical" evidence="1">
    <location>
        <begin position="431"/>
        <end position="449"/>
    </location>
</feature>
<protein>
    <submittedName>
        <fullName evidence="2">Uncharacterized protein</fullName>
    </submittedName>
</protein>
<proteinExistence type="predicted"/>
<name>X6NL13_RETFI</name>
<reference evidence="2 3" key="1">
    <citation type="journal article" date="2013" name="Curr. Biol.">
        <title>The Genome of the Foraminiferan Reticulomyxa filosa.</title>
        <authorList>
            <person name="Glockner G."/>
            <person name="Hulsmann N."/>
            <person name="Schleicher M."/>
            <person name="Noegel A.A."/>
            <person name="Eichinger L."/>
            <person name="Gallinger C."/>
            <person name="Pawlowski J."/>
            <person name="Sierra R."/>
            <person name="Euteneuer U."/>
            <person name="Pillet L."/>
            <person name="Moustafa A."/>
            <person name="Platzer M."/>
            <person name="Groth M."/>
            <person name="Szafranski K."/>
            <person name="Schliwa M."/>
        </authorList>
    </citation>
    <scope>NUCLEOTIDE SEQUENCE [LARGE SCALE GENOMIC DNA]</scope>
</reference>
<dbReference type="Proteomes" id="UP000023152">
    <property type="component" value="Unassembled WGS sequence"/>
</dbReference>
<keyword evidence="3" id="KW-1185">Reference proteome</keyword>
<gene>
    <name evidence="2" type="ORF">RFI_10164</name>
</gene>
<evidence type="ECO:0000256" key="1">
    <source>
        <dbReference type="SAM" id="Phobius"/>
    </source>
</evidence>
<keyword evidence="1" id="KW-1133">Transmembrane helix</keyword>
<evidence type="ECO:0000313" key="2">
    <source>
        <dbReference type="EMBL" id="ETO26970.1"/>
    </source>
</evidence>
<evidence type="ECO:0000313" key="3">
    <source>
        <dbReference type="Proteomes" id="UP000023152"/>
    </source>
</evidence>